<feature type="compositionally biased region" description="Low complexity" evidence="2">
    <location>
        <begin position="507"/>
        <end position="518"/>
    </location>
</feature>
<proteinExistence type="predicted"/>
<name>A0A8S5LFJ2_9CAUD</name>
<evidence type="ECO:0000313" key="3">
    <source>
        <dbReference type="EMBL" id="DAD68609.1"/>
    </source>
</evidence>
<dbReference type="EMBL" id="BK014705">
    <property type="protein sequence ID" value="DAD68609.1"/>
    <property type="molecule type" value="Genomic_DNA"/>
</dbReference>
<evidence type="ECO:0000256" key="2">
    <source>
        <dbReference type="SAM" id="MobiDB-lite"/>
    </source>
</evidence>
<keyword evidence="1" id="KW-0175">Coiled coil</keyword>
<dbReference type="InterPro" id="IPR016024">
    <property type="entry name" value="ARM-type_fold"/>
</dbReference>
<sequence>MQKGCDYMAVDGSLIFNTKIDTSGLNSDIARINKAIEAAQSKAQAGAKTTAQTAQNATQQVSNSADKIVDEVKNNTSDIGAQIQNIIADTERSAKSKAMSIASILKRTGMTQAEAMQAAWDKVNSSVSQQVKKTNSEVEQETEKTGKNIKENTDLYSKQVLDVLKSIDKNVADSSKNISEKVQKAVTLSASKAKQSLTTVRTAVDRLQSKAKMIGRTLLTAFGTAAVVSFGKESIELGSDLAEVQNVVDVTFSHMSASVDDWAKSAQKAYGLSETMAKKYVGTFGSMAEAFGFTEQQAFDMSTSLTALTGDVASFYNITQDEAYTKLKSVFSGETETLKDLGIVMTQNALDNYAMANGWGKTTSAMTEAEKVTLRYNFVLGQLSNATGDFARTQNSWANQTRILQLQFDSIKATIGQGLINAFTPLLNCINQFISRLSVAAQKFKDFTAQVFGYSTATSNATSSAVSDMSDLASQADSSTSEIEKTSEAAEDLKKNLAGFDELNVMSDTSDNSSDTSTQAPSSEIKSMQNALEQAMLESDRHTSKTIDNIVNSLDKVKNACVTIKNSWEKVWNNGTGEKVLENINSLINTFVSTVGDIAEAFTNAWDKAGLGDSVVQSFIDKWNSLVELLDTVGDTFRQVWNDGKGEKIWSNILEIIRNCNNYTETLRTKIKDAWEKNDKGKKIWENILGIVEDITGFLDDMSQIRLEWLEDLNLDPVAKAVETLSGAFRELLKACGDKLKQAYKTILLPLAKWTIEKVVPDLLNAFAGALKDISDIIEKISPSVLKAVAVGISAVATAVITFKTGKTIASGISEVTSAVKNISSVISANPLLVIASAITGIVLAVQAYNDCRWSNSEAKKFCDELQVISDDLQGTCDGITEKIENTLNTLDQNYAENTLIDNYQEKLETLLNKAELSPSEMAQLQTIVTYFEDNVDGFKDTWDRYVEISDGNTVNLKGNLGEVSSGLNNLIDNYQKTANAAALSALQQENALEKITATKNLSEVKETMSSKMKEIDSAYTQLEKKLSSRGYTMNDFFQSYGTINGGINFREESQMYDDIKEMCNAYDDLKEQYNEATAKVNELTMTNDDLIDVQKVLNGDYSDAAAVLMAYNQQMISQNDILSATDENGEKIWKSLSDVKVAAEDSGKNTVIGLVKGTQTYKDALVKNSNGLANIVLSEYDSAMGINSPSKEMYKRGQYTVLGLVNGLSDTGIKVQSVITMMLKNISKALEPIKTVFSNVFEPLYNIIKKPLNNVLTGLENFINGFISAINKMLSGVDTVANSIGKLFGQEWHAGRLDKVHIPKLATGTYVPANYGEFLAVLGDNKREPEVVSPISAMKQAMAEVLSEYGGAGNGGDIHITLTMPDGRVLFEAVADESNKIKKRTGRSAFA</sequence>
<evidence type="ECO:0000256" key="1">
    <source>
        <dbReference type="SAM" id="Coils"/>
    </source>
</evidence>
<feature type="region of interest" description="Disordered" evidence="2">
    <location>
        <begin position="505"/>
        <end position="526"/>
    </location>
</feature>
<organism evidence="3">
    <name type="scientific">Siphoviridae sp. ctABi4</name>
    <dbReference type="NCBI Taxonomy" id="2823566"/>
    <lineage>
        <taxon>Viruses</taxon>
        <taxon>Duplodnaviria</taxon>
        <taxon>Heunggongvirae</taxon>
        <taxon>Uroviricota</taxon>
        <taxon>Caudoviricetes</taxon>
    </lineage>
</organism>
<accession>A0A8S5LFJ2</accession>
<reference evidence="3" key="1">
    <citation type="journal article" date="2021" name="Proc. Natl. Acad. Sci. U.S.A.">
        <title>A Catalog of Tens of Thousands of Viruses from Human Metagenomes Reveals Hidden Associations with Chronic Diseases.</title>
        <authorList>
            <person name="Tisza M.J."/>
            <person name="Buck C.B."/>
        </authorList>
    </citation>
    <scope>NUCLEOTIDE SEQUENCE</scope>
    <source>
        <strain evidence="3">CtABi4</strain>
    </source>
</reference>
<dbReference type="SUPFAM" id="SSF48371">
    <property type="entry name" value="ARM repeat"/>
    <property type="match status" value="1"/>
</dbReference>
<protein>
    <submittedName>
        <fullName evidence="3">Minor tail protein</fullName>
    </submittedName>
</protein>
<feature type="coiled-coil region" evidence="1">
    <location>
        <begin position="1060"/>
        <end position="1087"/>
    </location>
</feature>